<organism evidence="4 5">
    <name type="scientific">Athelia psychrophila</name>
    <dbReference type="NCBI Taxonomy" id="1759441"/>
    <lineage>
        <taxon>Eukaryota</taxon>
        <taxon>Fungi</taxon>
        <taxon>Dikarya</taxon>
        <taxon>Basidiomycota</taxon>
        <taxon>Agaricomycotina</taxon>
        <taxon>Agaricomycetes</taxon>
        <taxon>Agaricomycetidae</taxon>
        <taxon>Atheliales</taxon>
        <taxon>Atheliaceae</taxon>
        <taxon>Athelia</taxon>
    </lineage>
</organism>
<reference evidence="4 5" key="1">
    <citation type="journal article" date="2016" name="Mol. Biol. Evol.">
        <title>Comparative Genomics of Early-Diverging Mushroom-Forming Fungi Provides Insights into the Origins of Lignocellulose Decay Capabilities.</title>
        <authorList>
            <person name="Nagy L.G."/>
            <person name="Riley R."/>
            <person name="Tritt A."/>
            <person name="Adam C."/>
            <person name="Daum C."/>
            <person name="Floudas D."/>
            <person name="Sun H."/>
            <person name="Yadav J.S."/>
            <person name="Pangilinan J."/>
            <person name="Larsson K.H."/>
            <person name="Matsuura K."/>
            <person name="Barry K."/>
            <person name="Labutti K."/>
            <person name="Kuo R."/>
            <person name="Ohm R.A."/>
            <person name="Bhattacharya S.S."/>
            <person name="Shirouzu T."/>
            <person name="Yoshinaga Y."/>
            <person name="Martin F.M."/>
            <person name="Grigoriev I.V."/>
            <person name="Hibbett D.S."/>
        </authorList>
    </citation>
    <scope>NUCLEOTIDE SEQUENCE [LARGE SCALE GENOMIC DNA]</scope>
    <source>
        <strain evidence="4 5">CBS 109695</strain>
    </source>
</reference>
<accession>A0A166USE9</accession>
<name>A0A166USE9_9AGAM</name>
<dbReference type="Proteomes" id="UP000076532">
    <property type="component" value="Unassembled WGS sequence"/>
</dbReference>
<dbReference type="AlphaFoldDB" id="A0A166USE9"/>
<dbReference type="EMBL" id="KV417487">
    <property type="protein sequence ID" value="KZP31976.1"/>
    <property type="molecule type" value="Genomic_DNA"/>
</dbReference>
<evidence type="ECO:0000313" key="1">
    <source>
        <dbReference type="EMBL" id="KZP02516.1"/>
    </source>
</evidence>
<evidence type="ECO:0000313" key="5">
    <source>
        <dbReference type="Proteomes" id="UP000076532"/>
    </source>
</evidence>
<dbReference type="EMBL" id="KV418343">
    <property type="protein sequence ID" value="KZP02734.1"/>
    <property type="molecule type" value="Genomic_DNA"/>
</dbReference>
<dbReference type="EMBL" id="KV418259">
    <property type="protein sequence ID" value="KZP02875.1"/>
    <property type="molecule type" value="Genomic_DNA"/>
</dbReference>
<evidence type="ECO:0000313" key="2">
    <source>
        <dbReference type="EMBL" id="KZP02734.1"/>
    </source>
</evidence>
<protein>
    <submittedName>
        <fullName evidence="4">Uncharacterized protein</fullName>
    </submittedName>
</protein>
<evidence type="ECO:0000313" key="3">
    <source>
        <dbReference type="EMBL" id="KZP02875.1"/>
    </source>
</evidence>
<gene>
    <name evidence="4" type="ORF">FIBSPDRAFT_848954</name>
    <name evidence="3" type="ORF">FIBSPDRAFT_879957</name>
    <name evidence="2" type="ORF">FIBSPDRAFT_880056</name>
    <name evidence="1" type="ORF">FIBSPDRAFT_880278</name>
</gene>
<dbReference type="EMBL" id="KV418503">
    <property type="protein sequence ID" value="KZP02516.1"/>
    <property type="molecule type" value="Genomic_DNA"/>
</dbReference>
<keyword evidence="5" id="KW-1185">Reference proteome</keyword>
<sequence>MDPEGINMLMFAILNLLPLERLPYDSIRSTTSLDIAKRLKQRRVQRKIQSSFP</sequence>
<evidence type="ECO:0000313" key="4">
    <source>
        <dbReference type="EMBL" id="KZP31976.1"/>
    </source>
</evidence>
<proteinExistence type="predicted"/>